<proteinExistence type="predicted"/>
<dbReference type="OrthoDB" id="431626at2759"/>
<dbReference type="PROSITE" id="PS50166">
    <property type="entry name" value="IMPORTIN_B_NT"/>
    <property type="match status" value="1"/>
</dbReference>
<dbReference type="InterPro" id="IPR056840">
    <property type="entry name" value="HEAT_IPO9_central"/>
</dbReference>
<dbReference type="AlphaFoldDB" id="A0A4V2MWX1"/>
<evidence type="ECO:0000313" key="6">
    <source>
        <dbReference type="EMBL" id="TCD67887.1"/>
    </source>
</evidence>
<evidence type="ECO:0000259" key="5">
    <source>
        <dbReference type="PROSITE" id="PS50166"/>
    </source>
</evidence>
<feature type="domain" description="Importin N-terminal" evidence="5">
    <location>
        <begin position="23"/>
        <end position="99"/>
    </location>
</feature>
<dbReference type="GO" id="GO:0005829">
    <property type="term" value="C:cytosol"/>
    <property type="evidence" value="ECO:0007669"/>
    <property type="project" value="TreeGrafter"/>
</dbReference>
<evidence type="ECO:0000313" key="7">
    <source>
        <dbReference type="Proteomes" id="UP000292702"/>
    </source>
</evidence>
<dbReference type="SMART" id="SM00913">
    <property type="entry name" value="IBN_N"/>
    <property type="match status" value="1"/>
</dbReference>
<keyword evidence="2" id="KW-0813">Transport</keyword>
<dbReference type="EMBL" id="RWJN01000082">
    <property type="protein sequence ID" value="TCD67887.1"/>
    <property type="molecule type" value="Genomic_DNA"/>
</dbReference>
<evidence type="ECO:0000256" key="3">
    <source>
        <dbReference type="ARBA" id="ARBA00022927"/>
    </source>
</evidence>
<gene>
    <name evidence="6" type="ORF">EIP91_011821</name>
</gene>
<organism evidence="6 7">
    <name type="scientific">Steccherinum ochraceum</name>
    <dbReference type="NCBI Taxonomy" id="92696"/>
    <lineage>
        <taxon>Eukaryota</taxon>
        <taxon>Fungi</taxon>
        <taxon>Dikarya</taxon>
        <taxon>Basidiomycota</taxon>
        <taxon>Agaricomycotina</taxon>
        <taxon>Agaricomycetes</taxon>
        <taxon>Polyporales</taxon>
        <taxon>Steccherinaceae</taxon>
        <taxon>Steccherinum</taxon>
    </lineage>
</organism>
<sequence length="1039" mass="113821">MAAEIARFLADTLSSNTNTRIAAELKLSELSNHPEAGLALSQIVSSQDSDLALRQMTSIVLRKYVREHWSPFFQQFRGSAPPPEVKTQIRQAVFQGLSDPLRKIRTLSAVTLSLIANSDWPEEYPDLLNSLIGLLSSQSTDSVHGAMQVFVEFVKADLTEDQLLPVLRQLLPVLLNILGATEQHSPLTRARTITVFKQCVEALYMVKDSYPQAVKEATATVLPVWLDAFKVLVTIDPKQDVENTKNWDGLVVRAQVFKTLDNIHMAFPKVLAPYLPDFLSASVHHLSSLFPTFSYYYLASHSPVPATSEEDTFDLVQLIVPIFDFLTTVARGGKAKDWFNPNSIAALSNEVYNWVQMTSDDEEEWATNANTFISQDSDETAAYSTRVAGFELIAVLLERYPKPAGQTIQSSIQKVISESQQAKEAGNETWWKSLESVLAALGSLSEPILDLLEDEEASGRPKPVDIESLLSNMIPNLLVAAQHPFLQGRAFVFASQYSKLLPAQMTGQYLEAATQVVEASEAGIPVKVSAIKAIHNFFNASESGQFVHMAPRIAQDIGPFLLMTTEDTLSLVLDTLSVVVETDKAKWMTTELASSLVGAVLEVWTKFNKDPILISILTDIVTALAASSSPGVYQTVVTKALPPLCQAIANPGETWIASAGIELITSLIEGAPETGLGDGFFAALGPNLFQCLKTAEDRDIIQNGISCLTLIIRKDFEQLRSWTNPSTNESGLDSVLAVVAKQLQGEDEAGGLVIGDLIIHLFRKAGPAILPVLPGLLQAMVARMPKVSTATFAQSLLIPFAFLIHNDQRDTVLSLLETTNIEGRNGLDILINSWCENAETFQGFWATRVSTMALCSLYVSERPSLQNLAVKGDIIFKPETNDVIMTRSKTKKIPTEFTSVPFPVKALKLLLHDLQSGGEAAAMGLGDGGMSELASDDGDDEWTEEEKLNQGFSKEEFSFLSDMLGPRGAAFDNDEALDVNDNDDADLKADPISQVDMKEHLLTFFRECATRNTNNFSGVVEQLTAEEILVVRRVVSGEQ</sequence>
<dbReference type="Pfam" id="PF03810">
    <property type="entry name" value="IBN_N"/>
    <property type="match status" value="1"/>
</dbReference>
<dbReference type="GO" id="GO:0031267">
    <property type="term" value="F:small GTPase binding"/>
    <property type="evidence" value="ECO:0007669"/>
    <property type="project" value="InterPro"/>
</dbReference>
<reference evidence="6 7" key="1">
    <citation type="submission" date="2018-11" db="EMBL/GenBank/DDBJ databases">
        <title>Genome assembly of Steccherinum ochraceum LE-BIN_3174, the white-rot fungus of the Steccherinaceae family (The Residual Polyporoid clade, Polyporales, Basidiomycota).</title>
        <authorList>
            <person name="Fedorova T.V."/>
            <person name="Glazunova O.A."/>
            <person name="Landesman E.O."/>
            <person name="Moiseenko K.V."/>
            <person name="Psurtseva N.V."/>
            <person name="Savinova O.S."/>
            <person name="Shakhova N.V."/>
            <person name="Tyazhelova T.V."/>
            <person name="Vasina D.V."/>
        </authorList>
    </citation>
    <scope>NUCLEOTIDE SEQUENCE [LARGE SCALE GENOMIC DNA]</scope>
    <source>
        <strain evidence="6 7">LE-BIN_3174</strain>
    </source>
</reference>
<dbReference type="Proteomes" id="UP000292702">
    <property type="component" value="Unassembled WGS sequence"/>
</dbReference>
<comment type="subcellular location">
    <subcellularLocation>
        <location evidence="1">Nucleus</location>
    </subcellularLocation>
</comment>
<dbReference type="PANTHER" id="PTHR10997">
    <property type="entry name" value="IMPORTIN-7, 8, 11"/>
    <property type="match status" value="1"/>
</dbReference>
<dbReference type="SUPFAM" id="SSF48371">
    <property type="entry name" value="ARM repeat"/>
    <property type="match status" value="1"/>
</dbReference>
<dbReference type="Gene3D" id="1.25.10.10">
    <property type="entry name" value="Leucine-rich Repeat Variant"/>
    <property type="match status" value="1"/>
</dbReference>
<dbReference type="STRING" id="92696.A0A4V2MWX1"/>
<evidence type="ECO:0000256" key="1">
    <source>
        <dbReference type="ARBA" id="ARBA00004123"/>
    </source>
</evidence>
<dbReference type="Pfam" id="PF25018">
    <property type="entry name" value="HEAT_IPO9_c"/>
    <property type="match status" value="1"/>
</dbReference>
<accession>A0A4V2MWX1</accession>
<dbReference type="PANTHER" id="PTHR10997:SF9">
    <property type="entry name" value="IMPORTIN-9"/>
    <property type="match status" value="1"/>
</dbReference>
<dbReference type="GO" id="GO:0006606">
    <property type="term" value="P:protein import into nucleus"/>
    <property type="evidence" value="ECO:0007669"/>
    <property type="project" value="TreeGrafter"/>
</dbReference>
<comment type="caution">
    <text evidence="6">The sequence shown here is derived from an EMBL/GenBank/DDBJ whole genome shotgun (WGS) entry which is preliminary data.</text>
</comment>
<dbReference type="GO" id="GO:0005635">
    <property type="term" value="C:nuclear envelope"/>
    <property type="evidence" value="ECO:0007669"/>
    <property type="project" value="TreeGrafter"/>
</dbReference>
<name>A0A4V2MWX1_9APHY</name>
<evidence type="ECO:0000256" key="4">
    <source>
        <dbReference type="ARBA" id="ARBA00023242"/>
    </source>
</evidence>
<dbReference type="InterPro" id="IPR001494">
    <property type="entry name" value="Importin-beta_N"/>
</dbReference>
<keyword evidence="7" id="KW-1185">Reference proteome</keyword>
<dbReference type="InterPro" id="IPR016024">
    <property type="entry name" value="ARM-type_fold"/>
</dbReference>
<protein>
    <recommendedName>
        <fullName evidence="5">Importin N-terminal domain-containing protein</fullName>
    </recommendedName>
</protein>
<dbReference type="InterPro" id="IPR011989">
    <property type="entry name" value="ARM-like"/>
</dbReference>
<evidence type="ECO:0000256" key="2">
    <source>
        <dbReference type="ARBA" id="ARBA00022448"/>
    </source>
</evidence>
<keyword evidence="4" id="KW-0539">Nucleus</keyword>
<keyword evidence="3" id="KW-0653">Protein transport</keyword>